<dbReference type="AlphaFoldDB" id="W8VW92"/>
<protein>
    <recommendedName>
        <fullName evidence="3">Restriction endonuclease</fullName>
    </recommendedName>
</protein>
<dbReference type="KEGG" id="nmf:NMS_2114"/>
<evidence type="ECO:0000313" key="2">
    <source>
        <dbReference type="Proteomes" id="UP000031760"/>
    </source>
</evidence>
<evidence type="ECO:0008006" key="3">
    <source>
        <dbReference type="Google" id="ProtNLM"/>
    </source>
</evidence>
<evidence type="ECO:0000313" key="1">
    <source>
        <dbReference type="EMBL" id="BAO56123.1"/>
    </source>
</evidence>
<organism evidence="1 2">
    <name type="scientific">Nonlabens marinus S1-08</name>
    <dbReference type="NCBI Taxonomy" id="1454201"/>
    <lineage>
        <taxon>Bacteria</taxon>
        <taxon>Pseudomonadati</taxon>
        <taxon>Bacteroidota</taxon>
        <taxon>Flavobacteriia</taxon>
        <taxon>Flavobacteriales</taxon>
        <taxon>Flavobacteriaceae</taxon>
        <taxon>Nonlabens</taxon>
    </lineage>
</organism>
<dbReference type="RefSeq" id="WP_041496603.1">
    <property type="nucleotide sequence ID" value="NZ_AP014548.1"/>
</dbReference>
<proteinExistence type="predicted"/>
<name>W8VW92_9FLAO</name>
<dbReference type="OrthoDB" id="1414864at2"/>
<accession>W8VW92</accession>
<sequence length="272" mass="31690">MANPISFIKRVLLGYKKPKYKLIQMNWSMVQKLDFSLATKNPDGSTSIELTKPHPSFIKSKFSKQHLSENEVLDWIIGKKHLYMLINEIFYDLNRPIYSALELREPYVDPKSIPGDLDMVLFQNPDHAIGFECKVIKFDHEKRLNNLENSSRAFNKLKGIDKGWKQLDGYNKLGFHKTYLLLIILDDQSSNKAEGQISRRIHNKIVTDLDSLNKESQSGILIYYISQITPYEFNVQNIVRLEKYKEAIPSVQKESLTTLIIDRLKDFDKLSY</sequence>
<dbReference type="EMBL" id="AP014548">
    <property type="protein sequence ID" value="BAO56123.1"/>
    <property type="molecule type" value="Genomic_DNA"/>
</dbReference>
<dbReference type="Proteomes" id="UP000031760">
    <property type="component" value="Chromosome"/>
</dbReference>
<reference evidence="1 2" key="1">
    <citation type="journal article" date="2014" name="Proc. Natl. Acad. Sci. U.S.A.">
        <title>Functional characterization of flavobacteria rhodopsins reveals a unique class of light-driven chloride pump in bacteria.</title>
        <authorList>
            <person name="Yoshizawa S."/>
            <person name="Kumagai Y."/>
            <person name="Kim H."/>
            <person name="Ogura Y."/>
            <person name="Hayashi T."/>
            <person name="Iwasaki W."/>
            <person name="DeLong E.F."/>
            <person name="Kogure K."/>
        </authorList>
    </citation>
    <scope>NUCLEOTIDE SEQUENCE [LARGE SCALE GENOMIC DNA]</scope>
    <source>
        <strain evidence="1 2">S1-08</strain>
    </source>
</reference>
<gene>
    <name evidence="1" type="ORF">NMS_2114</name>
</gene>
<dbReference type="STRING" id="1454201.NMS_2114"/>
<keyword evidence="2" id="KW-1185">Reference proteome</keyword>
<dbReference type="HOGENOM" id="CLU_1073449_0_0_10"/>